<evidence type="ECO:0000313" key="7">
    <source>
        <dbReference type="Proteomes" id="UP000777438"/>
    </source>
</evidence>
<comment type="catalytic activity">
    <reaction evidence="5">
        <text>hydrogencarbonate + H(+) = CO2 + H2O</text>
        <dbReference type="Rhea" id="RHEA:10748"/>
        <dbReference type="ChEBI" id="CHEBI:15377"/>
        <dbReference type="ChEBI" id="CHEBI:15378"/>
        <dbReference type="ChEBI" id="CHEBI:16526"/>
        <dbReference type="ChEBI" id="CHEBI:17544"/>
        <dbReference type="EC" id="4.2.1.1"/>
    </reaction>
</comment>
<protein>
    <recommendedName>
        <fullName evidence="5">Carbonic anhydrase</fullName>
        <ecNumber evidence="5">4.2.1.1</ecNumber>
    </recommendedName>
    <alternativeName>
        <fullName evidence="5">Carbonate dehydratase</fullName>
    </alternativeName>
</protein>
<gene>
    <name evidence="6" type="ORF">B0T10DRAFT_478228</name>
</gene>
<comment type="similarity">
    <text evidence="1 5">Belongs to the beta-class carbonic anhydrase family.</text>
</comment>
<comment type="function">
    <text evidence="5">Reversible hydration of carbon dioxide.</text>
</comment>
<dbReference type="SUPFAM" id="SSF53056">
    <property type="entry name" value="beta-carbonic anhydrase, cab"/>
    <property type="match status" value="1"/>
</dbReference>
<dbReference type="Pfam" id="PF00484">
    <property type="entry name" value="Pro_CA"/>
    <property type="match status" value="1"/>
</dbReference>
<dbReference type="AlphaFoldDB" id="A0A9P8WCT8"/>
<organism evidence="6 7">
    <name type="scientific">Thelonectria olida</name>
    <dbReference type="NCBI Taxonomy" id="1576542"/>
    <lineage>
        <taxon>Eukaryota</taxon>
        <taxon>Fungi</taxon>
        <taxon>Dikarya</taxon>
        <taxon>Ascomycota</taxon>
        <taxon>Pezizomycotina</taxon>
        <taxon>Sordariomycetes</taxon>
        <taxon>Hypocreomycetidae</taxon>
        <taxon>Hypocreales</taxon>
        <taxon>Nectriaceae</taxon>
        <taxon>Thelonectria</taxon>
    </lineage>
</organism>
<sequence>MSHISVAPEFEAANEKYAASFDKGRLPLPPGRKVIALVCMDARLDPAKILGLSEGDAHVIRNAGGRAVDALRSVVISQQLLGTQEIVIVHHTDCGMLTFSDSDIKTKIRKELGEDADHIAFLQFSDLEQSVRDDIAVLRKSALVKDVPITGYVYDVTNGRLNKVEA</sequence>
<proteinExistence type="inferred from homology"/>
<dbReference type="GO" id="GO:0004089">
    <property type="term" value="F:carbonate dehydratase activity"/>
    <property type="evidence" value="ECO:0007669"/>
    <property type="project" value="UniProtKB-UniRule"/>
</dbReference>
<evidence type="ECO:0000256" key="3">
    <source>
        <dbReference type="ARBA" id="ARBA00022833"/>
    </source>
</evidence>
<evidence type="ECO:0000256" key="1">
    <source>
        <dbReference type="ARBA" id="ARBA00006217"/>
    </source>
</evidence>
<dbReference type="SMART" id="SM00947">
    <property type="entry name" value="Pro_CA"/>
    <property type="match status" value="1"/>
</dbReference>
<dbReference type="Gene3D" id="3.40.1050.10">
    <property type="entry name" value="Carbonic anhydrase"/>
    <property type="match status" value="1"/>
</dbReference>
<feature type="binding site" evidence="4">
    <location>
        <position position="41"/>
    </location>
    <ligand>
        <name>Zn(2+)</name>
        <dbReference type="ChEBI" id="CHEBI:29105"/>
    </ligand>
</feature>
<evidence type="ECO:0000313" key="6">
    <source>
        <dbReference type="EMBL" id="KAH6895533.1"/>
    </source>
</evidence>
<accession>A0A9P8WCT8</accession>
<dbReference type="InterPro" id="IPR036874">
    <property type="entry name" value="Carbonic_anhydrase_sf"/>
</dbReference>
<keyword evidence="3 4" id="KW-0862">Zinc</keyword>
<dbReference type="EMBL" id="JAGPYM010000004">
    <property type="protein sequence ID" value="KAH6895533.1"/>
    <property type="molecule type" value="Genomic_DNA"/>
</dbReference>
<dbReference type="EC" id="4.2.1.1" evidence="5"/>
<dbReference type="CDD" id="cd03379">
    <property type="entry name" value="beta_CA_cladeD"/>
    <property type="match status" value="1"/>
</dbReference>
<keyword evidence="5" id="KW-0456">Lyase</keyword>
<dbReference type="PANTHER" id="PTHR43175:SF3">
    <property type="entry name" value="CARBON DISULFIDE HYDROLASE"/>
    <property type="match status" value="1"/>
</dbReference>
<dbReference type="OrthoDB" id="10248475at2759"/>
<dbReference type="PANTHER" id="PTHR43175">
    <property type="entry name" value="CARBONIC ANHYDRASE"/>
    <property type="match status" value="1"/>
</dbReference>
<feature type="binding site" evidence="4">
    <location>
        <position position="94"/>
    </location>
    <ligand>
        <name>Zn(2+)</name>
        <dbReference type="ChEBI" id="CHEBI:29105"/>
    </ligand>
</feature>
<dbReference type="GO" id="GO:0008270">
    <property type="term" value="F:zinc ion binding"/>
    <property type="evidence" value="ECO:0007669"/>
    <property type="project" value="UniProtKB-UniRule"/>
</dbReference>
<feature type="binding site" evidence="4">
    <location>
        <position position="91"/>
    </location>
    <ligand>
        <name>Zn(2+)</name>
        <dbReference type="ChEBI" id="CHEBI:29105"/>
    </ligand>
</feature>
<feature type="binding site" evidence="4">
    <location>
        <position position="39"/>
    </location>
    <ligand>
        <name>Zn(2+)</name>
        <dbReference type="ChEBI" id="CHEBI:29105"/>
    </ligand>
</feature>
<dbReference type="InterPro" id="IPR001765">
    <property type="entry name" value="Carbonic_anhydrase"/>
</dbReference>
<evidence type="ECO:0000256" key="5">
    <source>
        <dbReference type="RuleBase" id="RU003956"/>
    </source>
</evidence>
<evidence type="ECO:0000256" key="4">
    <source>
        <dbReference type="PIRSR" id="PIRSR601765-1"/>
    </source>
</evidence>
<reference evidence="6 7" key="1">
    <citation type="journal article" date="2021" name="Nat. Commun.">
        <title>Genetic determinants of endophytism in the Arabidopsis root mycobiome.</title>
        <authorList>
            <person name="Mesny F."/>
            <person name="Miyauchi S."/>
            <person name="Thiergart T."/>
            <person name="Pickel B."/>
            <person name="Atanasova L."/>
            <person name="Karlsson M."/>
            <person name="Huettel B."/>
            <person name="Barry K.W."/>
            <person name="Haridas S."/>
            <person name="Chen C."/>
            <person name="Bauer D."/>
            <person name="Andreopoulos W."/>
            <person name="Pangilinan J."/>
            <person name="LaButti K."/>
            <person name="Riley R."/>
            <person name="Lipzen A."/>
            <person name="Clum A."/>
            <person name="Drula E."/>
            <person name="Henrissat B."/>
            <person name="Kohler A."/>
            <person name="Grigoriev I.V."/>
            <person name="Martin F.M."/>
            <person name="Hacquard S."/>
        </authorList>
    </citation>
    <scope>NUCLEOTIDE SEQUENCE [LARGE SCALE GENOMIC DNA]</scope>
    <source>
        <strain evidence="6 7">MPI-CAGE-CH-0241</strain>
    </source>
</reference>
<dbReference type="Proteomes" id="UP000777438">
    <property type="component" value="Unassembled WGS sequence"/>
</dbReference>
<evidence type="ECO:0000256" key="2">
    <source>
        <dbReference type="ARBA" id="ARBA00022723"/>
    </source>
</evidence>
<keyword evidence="2 4" id="KW-0479">Metal-binding</keyword>
<comment type="caution">
    <text evidence="6">The sequence shown here is derived from an EMBL/GenBank/DDBJ whole genome shotgun (WGS) entry which is preliminary data.</text>
</comment>
<comment type="cofactor">
    <cofactor evidence="4">
        <name>Zn(2+)</name>
        <dbReference type="ChEBI" id="CHEBI:29105"/>
    </cofactor>
    <text evidence="4">Binds 1 zinc ion per subunit.</text>
</comment>
<keyword evidence="7" id="KW-1185">Reference proteome</keyword>
<name>A0A9P8WCT8_9HYPO</name>